<dbReference type="EMBL" id="JABXWD010000019">
    <property type="protein sequence ID" value="MBV6340350.1"/>
    <property type="molecule type" value="Genomic_DNA"/>
</dbReference>
<evidence type="ECO:0000313" key="1">
    <source>
        <dbReference type="EMBL" id="MBV6340350.1"/>
    </source>
</evidence>
<organism evidence="1 2">
    <name type="scientific">Candidatus Magnetobacterium casense</name>
    <dbReference type="NCBI Taxonomy" id="1455061"/>
    <lineage>
        <taxon>Bacteria</taxon>
        <taxon>Pseudomonadati</taxon>
        <taxon>Nitrospirota</taxon>
        <taxon>Thermodesulfovibrionia</taxon>
        <taxon>Thermodesulfovibrionales</taxon>
        <taxon>Candidatus Magnetobacteriaceae</taxon>
        <taxon>Candidatus Magnetobacterium</taxon>
    </lineage>
</organism>
<sequence length="90" mass="10650">MLTKEEQGLNAQLNKLRCYQEEVKQRSEDREIKIQKYEALLKSIVAKRLLSYGLSEYVLNPAEFKVFGRSRMSRVELEKQVRSDVEKKMP</sequence>
<evidence type="ECO:0000313" key="2">
    <source>
        <dbReference type="Proteomes" id="UP001196980"/>
    </source>
</evidence>
<protein>
    <submittedName>
        <fullName evidence="1">Uncharacterized protein</fullName>
    </submittedName>
</protein>
<proteinExistence type="predicted"/>
<accession>A0ABS6RUP5</accession>
<gene>
    <name evidence="1" type="ORF">HWQ67_02010</name>
</gene>
<name>A0ABS6RUP5_9BACT</name>
<dbReference type="RefSeq" id="WP_218250970.1">
    <property type="nucleotide sequence ID" value="NZ_JABXWD010000019.1"/>
</dbReference>
<keyword evidence="2" id="KW-1185">Reference proteome</keyword>
<dbReference type="Proteomes" id="UP001196980">
    <property type="component" value="Unassembled WGS sequence"/>
</dbReference>
<reference evidence="1 2" key="1">
    <citation type="journal article" date="2020" name="J Geophys Res Biogeosci">
        <title>Magnetotaxis as an Adaptation to Enable Bacterial Shuttling of Microbial Sulfur and Sulfur Cycling Across Aquatic Oxic#Anoxic Interfaces.</title>
        <authorList>
            <person name="Li J."/>
            <person name="Liu P."/>
            <person name="Wang J."/>
            <person name="Roberts A.P."/>
            <person name="Pan Y."/>
        </authorList>
    </citation>
    <scope>NUCLEOTIDE SEQUENCE [LARGE SCALE GENOMIC DNA]</scope>
    <source>
        <strain evidence="1 2">MYR-1_YQ</strain>
    </source>
</reference>
<comment type="caution">
    <text evidence="1">The sequence shown here is derived from an EMBL/GenBank/DDBJ whole genome shotgun (WGS) entry which is preliminary data.</text>
</comment>